<dbReference type="EMBL" id="KN847496">
    <property type="protein sequence ID" value="KIW13917.1"/>
    <property type="molecule type" value="Genomic_DNA"/>
</dbReference>
<evidence type="ECO:0000256" key="2">
    <source>
        <dbReference type="SAM" id="Phobius"/>
    </source>
</evidence>
<gene>
    <name evidence="3" type="ORF">PV08_06698</name>
</gene>
<dbReference type="RefSeq" id="XP_016234133.1">
    <property type="nucleotide sequence ID" value="XM_016381031.1"/>
</dbReference>
<evidence type="ECO:0000313" key="3">
    <source>
        <dbReference type="EMBL" id="KIW13917.1"/>
    </source>
</evidence>
<keyword evidence="2" id="KW-0472">Membrane</keyword>
<accession>A0A0D1ZM54</accession>
<feature type="transmembrane region" description="Helical" evidence="2">
    <location>
        <begin position="52"/>
        <end position="73"/>
    </location>
</feature>
<dbReference type="VEuPathDB" id="FungiDB:PV08_06698"/>
<keyword evidence="2" id="KW-0812">Transmembrane</keyword>
<feature type="compositionally biased region" description="Basic and acidic residues" evidence="1">
    <location>
        <begin position="164"/>
        <end position="184"/>
    </location>
</feature>
<organism evidence="3 4">
    <name type="scientific">Exophiala spinifera</name>
    <dbReference type="NCBI Taxonomy" id="91928"/>
    <lineage>
        <taxon>Eukaryota</taxon>
        <taxon>Fungi</taxon>
        <taxon>Dikarya</taxon>
        <taxon>Ascomycota</taxon>
        <taxon>Pezizomycotina</taxon>
        <taxon>Eurotiomycetes</taxon>
        <taxon>Chaetothyriomycetidae</taxon>
        <taxon>Chaetothyriales</taxon>
        <taxon>Herpotrichiellaceae</taxon>
        <taxon>Exophiala</taxon>
    </lineage>
</organism>
<proteinExistence type="predicted"/>
<keyword evidence="2" id="KW-1133">Transmembrane helix</keyword>
<evidence type="ECO:0000256" key="1">
    <source>
        <dbReference type="SAM" id="MobiDB-lite"/>
    </source>
</evidence>
<keyword evidence="4" id="KW-1185">Reference proteome</keyword>
<feature type="region of interest" description="Disordered" evidence="1">
    <location>
        <begin position="267"/>
        <end position="324"/>
    </location>
</feature>
<protein>
    <submittedName>
        <fullName evidence="3">Uncharacterized protein</fullName>
    </submittedName>
</protein>
<dbReference type="HOGENOM" id="CLU_694517_0_0_1"/>
<feature type="compositionally biased region" description="Polar residues" evidence="1">
    <location>
        <begin position="308"/>
        <end position="317"/>
    </location>
</feature>
<dbReference type="AlphaFoldDB" id="A0A0D1ZM54"/>
<evidence type="ECO:0000313" key="4">
    <source>
        <dbReference type="Proteomes" id="UP000053328"/>
    </source>
</evidence>
<name>A0A0D1ZM54_9EURO</name>
<dbReference type="GeneID" id="27333781"/>
<reference evidence="3 4" key="1">
    <citation type="submission" date="2015-01" db="EMBL/GenBank/DDBJ databases">
        <title>The Genome Sequence of Exophiala spinifera CBS89968.</title>
        <authorList>
            <consortium name="The Broad Institute Genomics Platform"/>
            <person name="Cuomo C."/>
            <person name="de Hoog S."/>
            <person name="Gorbushina A."/>
            <person name="Stielow B."/>
            <person name="Teixiera M."/>
            <person name="Abouelleil A."/>
            <person name="Chapman S.B."/>
            <person name="Priest M."/>
            <person name="Young S.K."/>
            <person name="Wortman J."/>
            <person name="Nusbaum C."/>
            <person name="Birren B."/>
        </authorList>
    </citation>
    <scope>NUCLEOTIDE SEQUENCE [LARGE SCALE GENOMIC DNA]</scope>
    <source>
        <strain evidence="3 4">CBS 89968</strain>
    </source>
</reference>
<feature type="region of interest" description="Disordered" evidence="1">
    <location>
        <begin position="162"/>
        <end position="184"/>
    </location>
</feature>
<dbReference type="Proteomes" id="UP000053328">
    <property type="component" value="Unassembled WGS sequence"/>
</dbReference>
<sequence length="397" mass="43443">MNVLSLKTLINNRVARNTTPDGWPFTSLSFELRSIRNISDLLRRVASGRRRMYWVTVVVLGAVAGVVLVVGVAQSWEICRQTRTEGVDLEIGKGIDAGRAEIAHNDKWIFGSVVTRLCTSSRLGPDAVTVCRGWPRPSPESMTLVQPKQGIGIQALTRPTGAEAKAKAKADAEAKANAESDAKAQADGRLEEYMSGLPSPPPVHLAQKINFQRASLVPVPLRPRRVQASTTSDKTCNSESVDFAIRPVAKGTYSLHPVPLRPHPIPGDVQNQPSEGAAAGIQNKHHSGTNSNIRSTRKSAGADACRPDSTTSGTDSLTRTHREENHHITDKLCRTILNFNIAKQAQNIGQRKTGSRKVDLPYFESCKLKNQYRTLGRRSKSRSAELLSDEVIDLKHM</sequence>